<comment type="caution">
    <text evidence="4">The sequence shown here is derived from an EMBL/GenBank/DDBJ whole genome shotgun (WGS) entry which is preliminary data.</text>
</comment>
<organism evidence="4 5">
    <name type="scientific">Vagococcus allomyrinae</name>
    <dbReference type="NCBI Taxonomy" id="2794353"/>
    <lineage>
        <taxon>Bacteria</taxon>
        <taxon>Bacillati</taxon>
        <taxon>Bacillota</taxon>
        <taxon>Bacilli</taxon>
        <taxon>Lactobacillales</taxon>
        <taxon>Enterococcaceae</taxon>
        <taxon>Vagococcus</taxon>
    </lineage>
</organism>
<dbReference type="AlphaFoldDB" id="A0A940SXJ8"/>
<evidence type="ECO:0000256" key="2">
    <source>
        <dbReference type="ARBA" id="ARBA00023163"/>
    </source>
</evidence>
<protein>
    <submittedName>
        <fullName evidence="4">Helix-turn-helix domain-containing protein</fullName>
    </submittedName>
</protein>
<accession>A0A940SXJ8</accession>
<gene>
    <name evidence="4" type="ORF">I6N95_15625</name>
</gene>
<dbReference type="InterPro" id="IPR007737">
    <property type="entry name" value="Mga_HTH"/>
</dbReference>
<dbReference type="RefSeq" id="WP_209529639.1">
    <property type="nucleotide sequence ID" value="NZ_JAEEGA010000010.1"/>
</dbReference>
<keyword evidence="5" id="KW-1185">Reference proteome</keyword>
<dbReference type="Gene3D" id="1.10.10.10">
    <property type="entry name" value="Winged helix-like DNA-binding domain superfamily/Winged helix DNA-binding domain"/>
    <property type="match status" value="1"/>
</dbReference>
<evidence type="ECO:0000313" key="4">
    <source>
        <dbReference type="EMBL" id="MBP1042448.1"/>
    </source>
</evidence>
<keyword evidence="1" id="KW-0805">Transcription regulation</keyword>
<sequence>MINLLSKQDRRYLKILEVLFDNKLTTLTSLMTMLNNSRHTIREDFDAINVFIEPMSIVTSQHGFSLEYPLDINRDYLYSCILSNSLEYSFLEMIFFEKEERLEDYAEALFTSVSTLRRIIKEINAHTKQYHFSIKTDPLQLVGDERSISNVMINFFREKYPKSNYPFSKVEQQLLNKLIDYSLRDRQQFNNLPDLKFLQLNLLISLVRMQKNHLRTLDKTTAIPHYSTDFLNDIYFKKSFENTFKIELNEANLKQLFFPFIYRQFAFSYEHALEIAQNSPDKAQLLNDIDQYLKIATEKFGFDLTTNTGAFTLEIFNLHALMIGDNYLLYDREKIFIDNIKKRSSVLAYFYEENSSLILKHFKNFGKKDVSRFLYYLTTHLEGMYNQFYGHQPVSKVGVFMNLDIEHTQFIRNFLEHTDVGHFEFYSIMTNDLEDAFEQFSQFDVVVTNLSNLNHDDVCIITIDLFPTKEDFKKLNDCYFKLNPLPNQPG</sequence>
<name>A0A940SXJ8_9ENTE</name>
<dbReference type="EMBL" id="JAEEGA010000010">
    <property type="protein sequence ID" value="MBP1042448.1"/>
    <property type="molecule type" value="Genomic_DNA"/>
</dbReference>
<reference evidence="4" key="1">
    <citation type="submission" date="2020-12" db="EMBL/GenBank/DDBJ databases">
        <title>Vagococcus allomyrinae sp. nov. and Enterococcus lavae sp. nov., isolated from the larvae of Allomyrina dichotoma.</title>
        <authorList>
            <person name="Lee S.D."/>
        </authorList>
    </citation>
    <scope>NUCLEOTIDE SEQUENCE</scope>
    <source>
        <strain evidence="4">BWB3-3</strain>
    </source>
</reference>
<dbReference type="Pfam" id="PF05043">
    <property type="entry name" value="Mga"/>
    <property type="match status" value="1"/>
</dbReference>
<dbReference type="PANTHER" id="PTHR30185">
    <property type="entry name" value="CRYPTIC BETA-GLUCOSIDE BGL OPERON ANTITERMINATOR"/>
    <property type="match status" value="1"/>
</dbReference>
<dbReference type="PANTHER" id="PTHR30185:SF18">
    <property type="entry name" value="TRANSCRIPTIONAL REGULATOR MTLR"/>
    <property type="match status" value="1"/>
</dbReference>
<proteinExistence type="predicted"/>
<dbReference type="InterPro" id="IPR036388">
    <property type="entry name" value="WH-like_DNA-bd_sf"/>
</dbReference>
<dbReference type="Proteomes" id="UP000674938">
    <property type="component" value="Unassembled WGS sequence"/>
</dbReference>
<feature type="domain" description="Mga helix-turn-helix" evidence="3">
    <location>
        <begin position="77"/>
        <end position="156"/>
    </location>
</feature>
<evidence type="ECO:0000259" key="3">
    <source>
        <dbReference type="Pfam" id="PF05043"/>
    </source>
</evidence>
<keyword evidence="2" id="KW-0804">Transcription</keyword>
<evidence type="ECO:0000256" key="1">
    <source>
        <dbReference type="ARBA" id="ARBA00023015"/>
    </source>
</evidence>
<dbReference type="InterPro" id="IPR050661">
    <property type="entry name" value="BglG_antiterminators"/>
</dbReference>
<evidence type="ECO:0000313" key="5">
    <source>
        <dbReference type="Proteomes" id="UP000674938"/>
    </source>
</evidence>